<feature type="chain" id="PRO_5017010395" evidence="2">
    <location>
        <begin position="20"/>
        <end position="231"/>
    </location>
</feature>
<dbReference type="Proteomes" id="UP000253472">
    <property type="component" value="Unassembled WGS sequence"/>
</dbReference>
<feature type="region of interest" description="Disordered" evidence="1">
    <location>
        <begin position="137"/>
        <end position="212"/>
    </location>
</feature>
<evidence type="ECO:0000256" key="1">
    <source>
        <dbReference type="SAM" id="MobiDB-lite"/>
    </source>
</evidence>
<accession>A0A367YHU5</accession>
<proteinExistence type="predicted"/>
<reference evidence="3 4" key="1">
    <citation type="submission" date="2018-06" db="EMBL/GenBank/DDBJ databases">
        <title>Whole genome sequencing of Candida tropicalis (genome annotated by CSBL at Korea University).</title>
        <authorList>
            <person name="Ahn J."/>
        </authorList>
    </citation>
    <scope>NUCLEOTIDE SEQUENCE [LARGE SCALE GENOMIC DNA]</scope>
    <source>
        <strain evidence="3 4">ATCC 20962</strain>
    </source>
</reference>
<keyword evidence="4" id="KW-1185">Reference proteome</keyword>
<dbReference type="OrthoDB" id="10451007at2759"/>
<evidence type="ECO:0000313" key="3">
    <source>
        <dbReference type="EMBL" id="RCK65444.1"/>
    </source>
</evidence>
<comment type="caution">
    <text evidence="3">The sequence shown here is derived from an EMBL/GenBank/DDBJ whole genome shotgun (WGS) entry which is preliminary data.</text>
</comment>
<organism evidence="3 4">
    <name type="scientific">Candida viswanathii</name>
    <dbReference type="NCBI Taxonomy" id="5486"/>
    <lineage>
        <taxon>Eukaryota</taxon>
        <taxon>Fungi</taxon>
        <taxon>Dikarya</taxon>
        <taxon>Ascomycota</taxon>
        <taxon>Saccharomycotina</taxon>
        <taxon>Pichiomycetes</taxon>
        <taxon>Debaryomycetaceae</taxon>
        <taxon>Candida/Lodderomyces clade</taxon>
        <taxon>Candida</taxon>
    </lineage>
</organism>
<feature type="compositionally biased region" description="Low complexity" evidence="1">
    <location>
        <begin position="139"/>
        <end position="150"/>
    </location>
</feature>
<name>A0A367YHU5_9ASCO</name>
<dbReference type="EMBL" id="QLNQ01000020">
    <property type="protein sequence ID" value="RCK65444.1"/>
    <property type="molecule type" value="Genomic_DNA"/>
</dbReference>
<gene>
    <name evidence="3" type="ORF">Cantr_01309</name>
</gene>
<evidence type="ECO:0000313" key="4">
    <source>
        <dbReference type="Proteomes" id="UP000253472"/>
    </source>
</evidence>
<protein>
    <submittedName>
        <fullName evidence="3">Uncharacterized protein</fullName>
    </submittedName>
</protein>
<feature type="compositionally biased region" description="Low complexity" evidence="1">
    <location>
        <begin position="184"/>
        <end position="212"/>
    </location>
</feature>
<evidence type="ECO:0000256" key="2">
    <source>
        <dbReference type="SAM" id="SignalP"/>
    </source>
</evidence>
<sequence>MNFSTVFAIIVTTLGLVQCITIDEPQLLLFQRGLECPTCTEAANFLIRHCGNIPSNSSYFQSYFECVCHLERGFFIMFERCIDECDSFDFLHISSNSTDDLHNHYCEVADKISEELAHMLSTTNHGSIEAYATEAYSPHGQTHGNHGTGTDSDDGHTNHGTGGFATETRTFQGTRTIEETHTFGGTRATQTQGATGTTHDTTATHRTTTNHRNGVSSMKVNLMLLLAAYLV</sequence>
<dbReference type="AlphaFoldDB" id="A0A367YHU5"/>
<keyword evidence="2" id="KW-0732">Signal</keyword>
<feature type="signal peptide" evidence="2">
    <location>
        <begin position="1"/>
        <end position="19"/>
    </location>
</feature>